<comment type="caution">
    <text evidence="1">The sequence shown here is derived from an EMBL/GenBank/DDBJ whole genome shotgun (WGS) entry which is preliminary data.</text>
</comment>
<organism evidence="1">
    <name type="scientific">marine sediment metagenome</name>
    <dbReference type="NCBI Taxonomy" id="412755"/>
    <lineage>
        <taxon>unclassified sequences</taxon>
        <taxon>metagenomes</taxon>
        <taxon>ecological metagenomes</taxon>
    </lineage>
</organism>
<dbReference type="EMBL" id="LAZR01034356">
    <property type="protein sequence ID" value="KKL45518.1"/>
    <property type="molecule type" value="Genomic_DNA"/>
</dbReference>
<evidence type="ECO:0000313" key="1">
    <source>
        <dbReference type="EMBL" id="KKL45518.1"/>
    </source>
</evidence>
<accession>A0A0F9C810</accession>
<reference evidence="1" key="1">
    <citation type="journal article" date="2015" name="Nature">
        <title>Complex archaea that bridge the gap between prokaryotes and eukaryotes.</title>
        <authorList>
            <person name="Spang A."/>
            <person name="Saw J.H."/>
            <person name="Jorgensen S.L."/>
            <person name="Zaremba-Niedzwiedzka K."/>
            <person name="Martijn J."/>
            <person name="Lind A.E."/>
            <person name="van Eijk R."/>
            <person name="Schleper C."/>
            <person name="Guy L."/>
            <person name="Ettema T.J."/>
        </authorList>
    </citation>
    <scope>NUCLEOTIDE SEQUENCE</scope>
</reference>
<protein>
    <submittedName>
        <fullName evidence="1">Uncharacterized protein</fullName>
    </submittedName>
</protein>
<gene>
    <name evidence="1" type="ORF">LCGC14_2354880</name>
</gene>
<dbReference type="AlphaFoldDB" id="A0A0F9C810"/>
<name>A0A0F9C810_9ZZZZ</name>
<proteinExistence type="predicted"/>
<sequence>MVEGLAQDRHYVLYSDSTFMVFIIEDEEVRVIDGGTFYKDAWQLIDMKTIHVELFDPEETTSPTENKYDTAWITANLESGERFWMTYTIMNGAVDGSGVFVYDGETLQEDYTIMNLSRLFW</sequence>